<dbReference type="InterPro" id="IPR020904">
    <property type="entry name" value="Sc_DH/Rdtase_CS"/>
</dbReference>
<dbReference type="Pfam" id="PF13561">
    <property type="entry name" value="adh_short_C2"/>
    <property type="match status" value="1"/>
</dbReference>
<evidence type="ECO:0000256" key="2">
    <source>
        <dbReference type="ARBA" id="ARBA00023002"/>
    </source>
</evidence>
<dbReference type="Gene3D" id="3.40.50.720">
    <property type="entry name" value="NAD(P)-binding Rossmann-like Domain"/>
    <property type="match status" value="1"/>
</dbReference>
<dbReference type="PRINTS" id="PR00081">
    <property type="entry name" value="GDHRDH"/>
</dbReference>
<accession>A0ABS3JNI2</accession>
<evidence type="ECO:0000256" key="1">
    <source>
        <dbReference type="ARBA" id="ARBA00006484"/>
    </source>
</evidence>
<keyword evidence="5" id="KW-1185">Reference proteome</keyword>
<dbReference type="PRINTS" id="PR00080">
    <property type="entry name" value="SDRFAMILY"/>
</dbReference>
<dbReference type="InterPro" id="IPR023985">
    <property type="entry name" value="SDR_subfam_1"/>
</dbReference>
<organism evidence="4 5">
    <name type="scientific">Fibrella forsythiae</name>
    <dbReference type="NCBI Taxonomy" id="2817061"/>
    <lineage>
        <taxon>Bacteria</taxon>
        <taxon>Pseudomonadati</taxon>
        <taxon>Bacteroidota</taxon>
        <taxon>Cytophagia</taxon>
        <taxon>Cytophagales</taxon>
        <taxon>Spirosomataceae</taxon>
        <taxon>Fibrella</taxon>
    </lineage>
</organism>
<evidence type="ECO:0000313" key="4">
    <source>
        <dbReference type="EMBL" id="MBO0951552.1"/>
    </source>
</evidence>
<dbReference type="PROSITE" id="PS00061">
    <property type="entry name" value="ADH_SHORT"/>
    <property type="match status" value="1"/>
</dbReference>
<dbReference type="EMBL" id="JAFMYW010000008">
    <property type="protein sequence ID" value="MBO0951552.1"/>
    <property type="molecule type" value="Genomic_DNA"/>
</dbReference>
<keyword evidence="3" id="KW-0520">NAD</keyword>
<keyword evidence="2" id="KW-0560">Oxidoreductase</keyword>
<reference evidence="4 5" key="1">
    <citation type="submission" date="2021-03" db="EMBL/GenBank/DDBJ databases">
        <title>Fibrella sp. HMF5405 genome sequencing and assembly.</title>
        <authorList>
            <person name="Kang H."/>
            <person name="Kim H."/>
            <person name="Bae S."/>
            <person name="Joh K."/>
        </authorList>
    </citation>
    <scope>NUCLEOTIDE SEQUENCE [LARGE SCALE GENOMIC DNA]</scope>
    <source>
        <strain evidence="4 5">HMF5405</strain>
    </source>
</reference>
<protein>
    <submittedName>
        <fullName evidence="4">Mycofactocin-coupled SDR family oxidoreductase</fullName>
    </submittedName>
</protein>
<name>A0ABS3JNI2_9BACT</name>
<comment type="similarity">
    <text evidence="1">Belongs to the short-chain dehydrogenases/reductases (SDR) family.</text>
</comment>
<dbReference type="Proteomes" id="UP000664628">
    <property type="component" value="Unassembled WGS sequence"/>
</dbReference>
<dbReference type="NCBIfam" id="TIGR03971">
    <property type="entry name" value="SDR_subfam_1"/>
    <property type="match status" value="1"/>
</dbReference>
<comment type="caution">
    <text evidence="4">The sequence shown here is derived from an EMBL/GenBank/DDBJ whole genome shotgun (WGS) entry which is preliminary data.</text>
</comment>
<dbReference type="InterPro" id="IPR036291">
    <property type="entry name" value="NAD(P)-bd_dom_sf"/>
</dbReference>
<proteinExistence type="inferred from homology"/>
<dbReference type="SUPFAM" id="SSF51735">
    <property type="entry name" value="NAD(P)-binding Rossmann-fold domains"/>
    <property type="match status" value="1"/>
</dbReference>
<evidence type="ECO:0000313" key="5">
    <source>
        <dbReference type="Proteomes" id="UP000664628"/>
    </source>
</evidence>
<dbReference type="RefSeq" id="WP_207331504.1">
    <property type="nucleotide sequence ID" value="NZ_JAFMYW010000008.1"/>
</dbReference>
<dbReference type="InterPro" id="IPR002347">
    <property type="entry name" value="SDR_fam"/>
</dbReference>
<dbReference type="CDD" id="cd05233">
    <property type="entry name" value="SDR_c"/>
    <property type="match status" value="1"/>
</dbReference>
<sequence length="272" mass="29043">MPDLSTNRTTPKVAFITGAAHGQGRAVALALAKEGVNIVAFDVAKNLTYPAYTFGSADELTQLKVDVEALGADCLPVTGDVRNDADVTRAVEQAMAEFGRIDILFNNAGICAYGLAHELTEDAWDAMLDINLKGAWLVARRVIPVMMEQKSGVIINNSSIAGLRGMGRLSHYAASKWGLVGLTKSWAIELAPYNIRVNSIHPTGVNTPMNDGLAALEGTTTQEIAERSAGNLLPVPWVEPEDVSAMVLYLVSDGARYITGSQFVLDAGLLTR</sequence>
<evidence type="ECO:0000256" key="3">
    <source>
        <dbReference type="ARBA" id="ARBA00023027"/>
    </source>
</evidence>
<dbReference type="PANTHER" id="PTHR42760">
    <property type="entry name" value="SHORT-CHAIN DEHYDROGENASES/REDUCTASES FAMILY MEMBER"/>
    <property type="match status" value="1"/>
</dbReference>
<gene>
    <name evidence="4" type="ORF">J2I46_23410</name>
</gene>